<evidence type="ECO:0000313" key="4">
    <source>
        <dbReference type="Proteomes" id="UP000816034"/>
    </source>
</evidence>
<evidence type="ECO:0000256" key="1">
    <source>
        <dbReference type="PROSITE-ProRule" id="PRU00168"/>
    </source>
</evidence>
<dbReference type="GeneID" id="68104451"/>
<name>A0AA88KE88_NAELO</name>
<dbReference type="InterPro" id="IPR001895">
    <property type="entry name" value="RASGEF_cat_dom"/>
</dbReference>
<dbReference type="RefSeq" id="XP_044542708.1">
    <property type="nucleotide sequence ID" value="XM_044687713.1"/>
</dbReference>
<dbReference type="Gene3D" id="1.10.840.10">
    <property type="entry name" value="Ras guanine-nucleotide exchange factors catalytic domain"/>
    <property type="match status" value="1"/>
</dbReference>
<dbReference type="PROSITE" id="PS50009">
    <property type="entry name" value="RASGEF_CAT"/>
    <property type="match status" value="1"/>
</dbReference>
<organism evidence="3 4">
    <name type="scientific">Naegleria lovaniensis</name>
    <name type="common">Amoeba</name>
    <dbReference type="NCBI Taxonomy" id="51637"/>
    <lineage>
        <taxon>Eukaryota</taxon>
        <taxon>Discoba</taxon>
        <taxon>Heterolobosea</taxon>
        <taxon>Tetramitia</taxon>
        <taxon>Eutetramitia</taxon>
        <taxon>Vahlkampfiidae</taxon>
        <taxon>Naegleria</taxon>
    </lineage>
</organism>
<dbReference type="Pfam" id="PF00617">
    <property type="entry name" value="RasGEF"/>
    <property type="match status" value="1"/>
</dbReference>
<dbReference type="SUPFAM" id="SSF48366">
    <property type="entry name" value="Ras GEF"/>
    <property type="match status" value="1"/>
</dbReference>
<accession>A0AA88KE88</accession>
<dbReference type="GO" id="GO:0005085">
    <property type="term" value="F:guanyl-nucleotide exchange factor activity"/>
    <property type="evidence" value="ECO:0007669"/>
    <property type="project" value="UniProtKB-KW"/>
</dbReference>
<evidence type="ECO:0000313" key="3">
    <source>
        <dbReference type="EMBL" id="KAG2373534.1"/>
    </source>
</evidence>
<comment type="caution">
    <text evidence="3">The sequence shown here is derived from an EMBL/GenBank/DDBJ whole genome shotgun (WGS) entry which is preliminary data.</text>
</comment>
<dbReference type="EMBL" id="PYSW02000053">
    <property type="protein sequence ID" value="KAG2373534.1"/>
    <property type="molecule type" value="Genomic_DNA"/>
</dbReference>
<dbReference type="AlphaFoldDB" id="A0AA88KE88"/>
<gene>
    <name evidence="3" type="ORF">C9374_011997</name>
</gene>
<evidence type="ECO:0000259" key="2">
    <source>
        <dbReference type="PROSITE" id="PS50009"/>
    </source>
</evidence>
<proteinExistence type="predicted"/>
<dbReference type="InterPro" id="IPR023578">
    <property type="entry name" value="Ras_GEF_dom_sf"/>
</dbReference>
<dbReference type="GO" id="GO:0007264">
    <property type="term" value="P:small GTPase-mediated signal transduction"/>
    <property type="evidence" value="ECO:0007669"/>
    <property type="project" value="InterPro"/>
</dbReference>
<protein>
    <recommendedName>
        <fullName evidence="2">Ras-GEF domain-containing protein</fullName>
    </recommendedName>
</protein>
<reference evidence="3 4" key="1">
    <citation type="journal article" date="2018" name="BMC Genomics">
        <title>The genome of Naegleria lovaniensis, the basis for a comparative approach to unravel pathogenicity factors of the human pathogenic amoeba N. fowleri.</title>
        <authorList>
            <person name="Liechti N."/>
            <person name="Schurch N."/>
            <person name="Bruggmann R."/>
            <person name="Wittwer M."/>
        </authorList>
    </citation>
    <scope>NUCLEOTIDE SEQUENCE [LARGE SCALE GENOMIC DNA]</scope>
    <source>
        <strain evidence="3 4">ATCC 30569</strain>
    </source>
</reference>
<dbReference type="InterPro" id="IPR036964">
    <property type="entry name" value="RASGEF_cat_dom_sf"/>
</dbReference>
<keyword evidence="1" id="KW-0344">Guanine-nucleotide releasing factor</keyword>
<keyword evidence="4" id="KW-1185">Reference proteome</keyword>
<sequence length="680" mass="78867">MSTHETCLLLDDILPQVLGFISVGEMYMSMRLVNKKWNECILNFRVIRSLYAQTFKKGGVFTSLLAISMMKNNITRDDTSNHGTVMKHENSIDTSQRSDISVHATLSSPPSCVIWDNDHFECILSCLKGKHHNEQRQPLKFTLNQNEFKYSTTPSNITIIPPTSPFECEKRATFVIQFIFSVIYDYKFQPSVATTNGELASDIGNILNHFKERLTSPGDMVSCLLNILPIASEYFGASISLLLYKLFERLLTLDAVNFSHWSKYFPNMKYAALVQSSEKLDADLRVKLFNMELDFLLDLVISLIQGGMSIQVFPEILQFTSYCSEFIIPTLTKLGLPLSSTCKDKCEKIEKSIIKNEKDRYFLMSYFSHLPEIEDHKLTFENNVHTKWFSNIQQNNLLLNPQFTYKTLAMHVGAMLDYETRHLSISDFLTLNNPLFKRSKILLRNYSCWNNLLNFLVTCIVQENDLHNRALIYEKIEQAMLYSFVLNDFAAAQLFKVVFETGAVHRLRQTAQAQKKSRDYELLLNECFETLTSAHNFRKLRAKVKESKYCTTVLSNPLTYLVFVFEGNSDVNLVLYHSTSIIRDIGKVMAKPTILYHYMERVEMSSKEEKEKENKFQIISKKKLKDMLKSMFIPKSRQDSNIIELDRELLNFFYFVTQQRKCVSDGELFEMSLNVEKRQQ</sequence>
<feature type="domain" description="Ras-GEF" evidence="2">
    <location>
        <begin position="404"/>
        <end position="629"/>
    </location>
</feature>
<dbReference type="Proteomes" id="UP000816034">
    <property type="component" value="Unassembled WGS sequence"/>
</dbReference>